<feature type="transmembrane region" description="Helical" evidence="1">
    <location>
        <begin position="136"/>
        <end position="154"/>
    </location>
</feature>
<sequence>MNRERAVARAGSPALGSLVAFVLLTLLAVTVVARGGGTLFGDRDLLEWSLAHRPDLAVTLARVVTHTGTGFVPYVLVALAGFLLGRTARQRIQAAAACLVCLVTAQAVRFSAMALLSRPRPDTALWATDAGHWSFPSGHTTTSAITAGLLVLAVRTRAPRGRYLIVAVIGCWGVLVGLTRVYLGVHWFSDVVGGWLFAVWWLGLVAYGVSRFAPDSWAEVLGGDRTLRPGVMLLPGIPGPGSEVRLIHGKVGIASESDCGAPPPGAVLPGVEHHVRAAAADRIPLPPERDVSQR</sequence>
<dbReference type="InterPro" id="IPR000326">
    <property type="entry name" value="PAP2/HPO"/>
</dbReference>
<dbReference type="CDD" id="cd03392">
    <property type="entry name" value="PAP2_like_2"/>
    <property type="match status" value="1"/>
</dbReference>
<feature type="domain" description="Phosphatidic acid phosphatase type 2/haloperoxidase" evidence="2">
    <location>
        <begin position="92"/>
        <end position="206"/>
    </location>
</feature>
<dbReference type="Pfam" id="PF01569">
    <property type="entry name" value="PAP2"/>
    <property type="match status" value="1"/>
</dbReference>
<feature type="transmembrane region" description="Helical" evidence="1">
    <location>
        <begin position="163"/>
        <end position="185"/>
    </location>
</feature>
<feature type="transmembrane region" description="Helical" evidence="1">
    <location>
        <begin position="59"/>
        <end position="84"/>
    </location>
</feature>
<comment type="caution">
    <text evidence="3">The sequence shown here is derived from an EMBL/GenBank/DDBJ whole genome shotgun (WGS) entry which is preliminary data.</text>
</comment>
<feature type="transmembrane region" description="Helical" evidence="1">
    <location>
        <begin position="191"/>
        <end position="209"/>
    </location>
</feature>
<dbReference type="PANTHER" id="PTHR14969:SF13">
    <property type="entry name" value="AT30094P"/>
    <property type="match status" value="1"/>
</dbReference>
<keyword evidence="1" id="KW-1133">Transmembrane helix</keyword>
<dbReference type="EMBL" id="JAAGLU010000004">
    <property type="protein sequence ID" value="NEC85384.1"/>
    <property type="molecule type" value="Genomic_DNA"/>
</dbReference>
<name>A0A6B3BJ31_9ACTN</name>
<keyword evidence="1" id="KW-0812">Transmembrane</keyword>
<dbReference type="InterPro" id="IPR036938">
    <property type="entry name" value="PAP2/HPO_sf"/>
</dbReference>
<reference evidence="3" key="1">
    <citation type="submission" date="2020-01" db="EMBL/GenBank/DDBJ databases">
        <title>Insect and environment-associated Actinomycetes.</title>
        <authorList>
            <person name="Currrie C."/>
            <person name="Chevrette M."/>
            <person name="Carlson C."/>
            <person name="Stubbendieck R."/>
            <person name="Wendt-Pienkowski E."/>
        </authorList>
    </citation>
    <scope>NUCLEOTIDE SEQUENCE</scope>
    <source>
        <strain evidence="3">SID12501</strain>
    </source>
</reference>
<feature type="transmembrane region" description="Helical" evidence="1">
    <location>
        <begin position="96"/>
        <end position="116"/>
    </location>
</feature>
<organism evidence="3">
    <name type="scientific">Streptomyces sp. SID12501</name>
    <dbReference type="NCBI Taxonomy" id="2706042"/>
    <lineage>
        <taxon>Bacteria</taxon>
        <taxon>Bacillati</taxon>
        <taxon>Actinomycetota</taxon>
        <taxon>Actinomycetes</taxon>
        <taxon>Kitasatosporales</taxon>
        <taxon>Streptomycetaceae</taxon>
        <taxon>Streptomyces</taxon>
    </lineage>
</organism>
<dbReference type="SUPFAM" id="SSF48317">
    <property type="entry name" value="Acid phosphatase/Vanadium-dependent haloperoxidase"/>
    <property type="match status" value="1"/>
</dbReference>
<gene>
    <name evidence="3" type="ORF">G3I71_05950</name>
</gene>
<proteinExistence type="predicted"/>
<dbReference type="PANTHER" id="PTHR14969">
    <property type="entry name" value="SPHINGOSINE-1-PHOSPHATE PHOSPHOHYDROLASE"/>
    <property type="match status" value="1"/>
</dbReference>
<dbReference type="AlphaFoldDB" id="A0A6B3BJ31"/>
<dbReference type="SMART" id="SM00014">
    <property type="entry name" value="acidPPc"/>
    <property type="match status" value="1"/>
</dbReference>
<protein>
    <submittedName>
        <fullName evidence="3">Phosphatase PAP2 family protein</fullName>
    </submittedName>
</protein>
<evidence type="ECO:0000256" key="1">
    <source>
        <dbReference type="SAM" id="Phobius"/>
    </source>
</evidence>
<keyword evidence="1" id="KW-0472">Membrane</keyword>
<accession>A0A6B3BJ31</accession>
<evidence type="ECO:0000313" key="3">
    <source>
        <dbReference type="EMBL" id="NEC85384.1"/>
    </source>
</evidence>
<dbReference type="RefSeq" id="WP_164312844.1">
    <property type="nucleotide sequence ID" value="NZ_JAAGLU010000004.1"/>
</dbReference>
<evidence type="ECO:0000259" key="2">
    <source>
        <dbReference type="SMART" id="SM00014"/>
    </source>
</evidence>
<dbReference type="Gene3D" id="1.20.144.10">
    <property type="entry name" value="Phosphatidic acid phosphatase type 2/haloperoxidase"/>
    <property type="match status" value="1"/>
</dbReference>